<name>A0ABT1ZBJ7_9MICO</name>
<protein>
    <recommendedName>
        <fullName evidence="4">SHOCT domain-containing protein</fullName>
    </recommendedName>
</protein>
<comment type="caution">
    <text evidence="2">The sequence shown here is derived from an EMBL/GenBank/DDBJ whole genome shotgun (WGS) entry which is preliminary data.</text>
</comment>
<evidence type="ECO:0000256" key="1">
    <source>
        <dbReference type="SAM" id="Phobius"/>
    </source>
</evidence>
<sequence length="103" mass="11582">MLSTVALASTHFHPGFGWGLWFVPVIFWVLIIGLIITLVATRRRRWRQMGWGGPWGGPWASAQAARSAEGVLAERFARGDIEEAEYRARLEVLRSQQPQPPQG</sequence>
<keyword evidence="1" id="KW-0472">Membrane</keyword>
<organism evidence="2 3">
    <name type="scientific">Protaetiibacter mangrovi</name>
    <dbReference type="NCBI Taxonomy" id="2970926"/>
    <lineage>
        <taxon>Bacteria</taxon>
        <taxon>Bacillati</taxon>
        <taxon>Actinomycetota</taxon>
        <taxon>Actinomycetes</taxon>
        <taxon>Micrococcales</taxon>
        <taxon>Microbacteriaceae</taxon>
        <taxon>Protaetiibacter</taxon>
    </lineage>
</organism>
<proteinExistence type="predicted"/>
<dbReference type="Proteomes" id="UP001205337">
    <property type="component" value="Unassembled WGS sequence"/>
</dbReference>
<evidence type="ECO:0000313" key="2">
    <source>
        <dbReference type="EMBL" id="MCS0498075.1"/>
    </source>
</evidence>
<keyword evidence="3" id="KW-1185">Reference proteome</keyword>
<evidence type="ECO:0008006" key="4">
    <source>
        <dbReference type="Google" id="ProtNLM"/>
    </source>
</evidence>
<reference evidence="2 3" key="1">
    <citation type="submission" date="2022-08" db="EMBL/GenBank/DDBJ databases">
        <authorList>
            <person name="Li F."/>
        </authorList>
    </citation>
    <scope>NUCLEOTIDE SEQUENCE [LARGE SCALE GENOMIC DNA]</scope>
    <source>
        <strain evidence="2 3">10F1B-8-1</strain>
    </source>
</reference>
<evidence type="ECO:0000313" key="3">
    <source>
        <dbReference type="Proteomes" id="UP001205337"/>
    </source>
</evidence>
<accession>A0ABT1ZBJ7</accession>
<keyword evidence="1" id="KW-1133">Transmembrane helix</keyword>
<dbReference type="RefSeq" id="WP_258796952.1">
    <property type="nucleotide sequence ID" value="NZ_JANTHX010000003.1"/>
</dbReference>
<feature type="transmembrane region" description="Helical" evidence="1">
    <location>
        <begin position="20"/>
        <end position="40"/>
    </location>
</feature>
<dbReference type="EMBL" id="JANTHX010000003">
    <property type="protein sequence ID" value="MCS0498075.1"/>
    <property type="molecule type" value="Genomic_DNA"/>
</dbReference>
<gene>
    <name evidence="2" type="ORF">NUH29_00730</name>
</gene>
<keyword evidence="1" id="KW-0812">Transmembrane</keyword>